<dbReference type="Pfam" id="PF21089">
    <property type="entry name" value="PKS_DH_N"/>
    <property type="match status" value="1"/>
</dbReference>
<dbReference type="Pfam" id="PF07993">
    <property type="entry name" value="NAD_binding_4"/>
    <property type="match status" value="1"/>
</dbReference>
<dbReference type="InterPro" id="IPR016035">
    <property type="entry name" value="Acyl_Trfase/lysoPLipase"/>
</dbReference>
<dbReference type="InterPro" id="IPR032821">
    <property type="entry name" value="PKS_assoc"/>
</dbReference>
<keyword evidence="4" id="KW-0808">Transferase</keyword>
<protein>
    <submittedName>
        <fullName evidence="15">Type I Iterative Polyketide synthase (PKS)</fullName>
    </submittedName>
</protein>
<dbReference type="InterPro" id="IPR013120">
    <property type="entry name" value="FAR_NAD-bd"/>
</dbReference>
<proteinExistence type="inferred from homology"/>
<comment type="caution">
    <text evidence="15">The sequence shown here is derived from an EMBL/GenBank/DDBJ whole genome shotgun (WGS) entry which is preliminary data.</text>
</comment>
<dbReference type="Pfam" id="PF23297">
    <property type="entry name" value="ACP_SdgA_C"/>
    <property type="match status" value="1"/>
</dbReference>
<dbReference type="SUPFAM" id="SSF51735">
    <property type="entry name" value="NAD(P)-binding Rossmann-fold domains"/>
    <property type="match status" value="3"/>
</dbReference>
<evidence type="ECO:0000256" key="7">
    <source>
        <dbReference type="ARBA" id="ARBA00023268"/>
    </source>
</evidence>
<dbReference type="GO" id="GO:0032259">
    <property type="term" value="P:methylation"/>
    <property type="evidence" value="ECO:0007669"/>
    <property type="project" value="UniProtKB-KW"/>
</dbReference>
<dbReference type="SMART" id="SM00826">
    <property type="entry name" value="PKS_DH"/>
    <property type="match status" value="1"/>
</dbReference>
<dbReference type="GO" id="GO:0016491">
    <property type="term" value="F:oxidoreductase activity"/>
    <property type="evidence" value="ECO:0007669"/>
    <property type="project" value="UniProtKB-KW"/>
</dbReference>
<dbReference type="Gene3D" id="3.40.47.10">
    <property type="match status" value="1"/>
</dbReference>
<feature type="domain" description="PKS/mFAS DH" evidence="14">
    <location>
        <begin position="966"/>
        <end position="1285"/>
    </location>
</feature>
<evidence type="ECO:0000313" key="15">
    <source>
        <dbReference type="EMBL" id="KAJ5589015.1"/>
    </source>
</evidence>
<dbReference type="SMART" id="SM00825">
    <property type="entry name" value="PKS_KS"/>
    <property type="match status" value="1"/>
</dbReference>
<dbReference type="GO" id="GO:1901336">
    <property type="term" value="P:lactone biosynthetic process"/>
    <property type="evidence" value="ECO:0007669"/>
    <property type="project" value="UniProtKB-ARBA"/>
</dbReference>
<feature type="active site" description="Proton donor; for dehydratase activity" evidence="10">
    <location>
        <position position="1195"/>
    </location>
</feature>
<dbReference type="InterPro" id="IPR057326">
    <property type="entry name" value="KR_dom"/>
</dbReference>
<dbReference type="Pfam" id="PF00698">
    <property type="entry name" value="Acyl_transf_1"/>
    <property type="match status" value="1"/>
</dbReference>
<keyword evidence="1" id="KW-0596">Phosphopantetheine</keyword>
<dbReference type="SUPFAM" id="SSF52151">
    <property type="entry name" value="FabD/lysophospholipase-like"/>
    <property type="match status" value="1"/>
</dbReference>
<comment type="similarity">
    <text evidence="9">In the C-terminal section; belongs to the NRP synthetase family.</text>
</comment>
<dbReference type="PROSITE" id="PS50075">
    <property type="entry name" value="CARRIER"/>
    <property type="match status" value="1"/>
</dbReference>
<dbReference type="InterPro" id="IPR020807">
    <property type="entry name" value="PKS_DH"/>
</dbReference>
<evidence type="ECO:0000256" key="10">
    <source>
        <dbReference type="PROSITE-ProRule" id="PRU01363"/>
    </source>
</evidence>
<dbReference type="Gene3D" id="3.90.180.10">
    <property type="entry name" value="Medium-chain alcohol dehydrogenases, catalytic domain"/>
    <property type="match status" value="1"/>
</dbReference>
<dbReference type="InterPro" id="IPR036291">
    <property type="entry name" value="NAD(P)-bd_dom_sf"/>
</dbReference>
<dbReference type="InterPro" id="IPR018201">
    <property type="entry name" value="Ketoacyl_synth_AS"/>
</dbReference>
<dbReference type="InterPro" id="IPR001227">
    <property type="entry name" value="Ac_transferase_dom_sf"/>
</dbReference>
<name>A0AAD6DMW1_9EURO</name>
<evidence type="ECO:0000256" key="8">
    <source>
        <dbReference type="ARBA" id="ARBA00023315"/>
    </source>
</evidence>
<dbReference type="InterPro" id="IPR036736">
    <property type="entry name" value="ACP-like_sf"/>
</dbReference>
<gene>
    <name evidence="15" type="ORF">N7537_011693</name>
</gene>
<dbReference type="InterPro" id="IPR029063">
    <property type="entry name" value="SAM-dependent_MTases_sf"/>
</dbReference>
<dbReference type="Pfam" id="PF00109">
    <property type="entry name" value="ketoacyl-synt"/>
    <property type="match status" value="1"/>
</dbReference>
<sequence length="3016" mass="333174">MSPILQDPNLTLNSTSPGVDSLTNGMKRTQAIAIVGMSCRFPGDSNSPEEFWKLCAEGRDAWSEHPSSRFNASSFYHPSVERNGSMVMRGGYYLKQDISHFDAQFFQISATEAKAMDPQQRILLECVYEALESAGIRLDSIRGTNTSVYTSAFNMDYDQLLKCDPENLPVYQSTGNAPSILSNRISHFFDLRGPSVTIDTACSSSLVALNTACNDLRSGKSKQAIVGAANLIINPDRAVEMTRQGFFSPDGRCYTFDDRAEGYARGEGIACVVLKTLNDALRDGDPIRAVIRETFTNQDGRTAGITLPNRDAQEQLIRSAYIRAALSPLDTSYVEAHGTGTAAGDPVEAEAIAAVFGEGRPSHQPLRLASVKTNVGHLESTSGLAGVIRCVMMLEKRAIAPSLNFRRANPRIPLEEWKLMVPQKLETWPCDGVRRVSVNSFGFGGTNAHLIMEDAGQYLALRGMKLSHRSVSPQRGEEPTVLGKSDSQRRLFVVTSNDKETLKMSLQNLKHYVQMHTSQQVECFMGDLAYTLNQRRTMLPWKTAVSAASAVELIESLQVPNITRLSTKVPRIGFVFTGQGAQWHGMAQELIHTFPVFELTLVEANYHLQKMGATWSIFDELNRDKSTTKINIAAICQPLCTAIQIGLVNLLQSWGVQASAVIGHSSGEAAAAYAAGALTMDAALSISYFKGLLSTSISSKAPHIPGAMMAVGLSQEEAETYISTVSSGYITVACINSPSNVTLSGDSSAIDEILSQLQSKNVFARKLNSDTAYHSHHMQAIADDYLMTLRDLRTNPLTRVPYWSSVTSQIAEATDLDAKYWVRNMLSPVRFLESLRNLCLCSPQARHQGPGRQDSAIEFLIEIGPHPTLASPVKQILRAPELKDANIEYASTLCRNSNAVASMLNSASAIFTAGYPLKTSAINFPQSERSPRVLVDLPPYVWKHAVSYWHESRLSLNHRYRPNPRHDLLGAPVNDFNELEPRWRNILRVSDIPWVRDHVVQSSIVYPAAGYIAMAIEAVAQRISNQDTTILGFRLRNLDISKALVIPDDSDGIETSFVLHPLNGCNGGSSATWQEFCLYSHGKEEGWSEHCRGLIAVVVKESKSGIDTKEKSQVLETNRQKFADGATACREVIDIHELYRLLETLQLEFGGTFKNLIDAHGGPCQALCTIAIPDTKAVMPQGFEYPHVVHPATMDAILQTSIVSLMSTGTLEAPMLPKYIKEIFVAADIDKTAGHQFSVHASTQSMSPHGTETIITVVDDSNSDKTTVVEVKKLKCVSLAGRDFVKQNAQRRKLCYNMSWEPDVDMLTLEMSRKVLSAKSGAVDPIAISVLDLVSLQYIQNALKVLKESDYDTMQPHHKRCYKWMQLQSNLASAGKLETLNLLEAAGDSVNVDKLRNELQNSPDGRLLDKVGSNLVRILTNQVQPLDLMMENDLLHELYGNGIGVDRSTEQLASYAVKLSHKYPNMNILEIGGGTGGTTLPILQALGGNDSRDARFSHYTFTDISSGFFEKSRAKFNAWSGLMSFKKLNIECDPEEQGFQKEGFDLVIAANVVHATRSLDNTMQNIRSLLKPNGKLILVEITNPAVRVSLIFGTLPGWWLATEESREAGPTVADSQWEAVLKKNGFSGLDVCLWDQPERKDHLTSLIVSTALSAAESKYPEITLIHDGSLDSTFLGLLQGSLGKVVGVPPTLSLLENYRVDGRACIFLIELNRPILSRLSSSQFYGIKRAITTAQAVLWISRGGTTPSPENPEASMVSGLFRTLRYELKLSKLVMLDLDPQTPHDGTTDIEAIISVFRSVFSLESDKIVSENEFSVRDKLISIPRVLENNQMNDYISARAAPKRSEQQAFNQTSRFLHLEIERPGLLDSFIFVDNPTFALPLGDDEVEIETRACGLNFHDVLTAMGHIESGPLGYECSGVIRRIGNQVKSVAVGTRVFAWVIGAFGNYVRTEKKFVQRIPRGMTYEEAASVPAVYSTAYISLCEIARLCKGETVLIHAAAGGVGQAAIALAQWIGAEIFATVSTVEKRQFIMERYHIAEDHIFSSRDTIFASGVMRLTENKGVNVILNSLSGDGLRESWNCISMFGRFLEIGKRDLFSNSLLEMEPFLRHVSFSAIDLDTILYHKSDYAAEILANVMELLEKKVIEPVKPITVFSMSEVEAAFRLMQRGKHMGKIVIAPQAEDKVKASVRVLANSLFRDDVSYLLVGGLGGLGKAIAQWMVWNGAKNIVFLSRSGLNSQSSQEFVQDLDRDGANVTSHTGNVCDEKQVTEIVKECAARKRPICGIIQCAMVLKDVSFEKMTPNDYESVILPKVSGSWNLHQCTLQTELDFFVILSSAVGVVGNPGQSNYAAASAFQDALSCHRVSMGLPSVTIDLGVVQGAGFVFENDQTKTRLKQQLYDEIGIEELRAILQFVVTQSVENQSSQVITGIHISEVFDLASEELGKTRQKPLWTQDPKFSHLRSGSVIKLRDGEDLAKVLRDKFKKAQTLEEGSSILQEGIMDKLSRLLMVPKDNISPNHTTAALGVDSLIGVELRNWILHELKANIPLFEILGKASIATLSHRIATKSDLVGPTVRETSNRKSRSADPLSEIRREASENSVPQDHQKGIKRSKEPHRVRKMRALVEKYSRGLQPARHSPVEDDKWTVMLIGSTGSAGSYLLERLLQHPKVIKIICLNRSINGRERQTGANALRDLPANFTCDRVEFVQAKLGAHDLGLAPETYRSLLSSVTHVIHAAWKLDLVSPVEEFERDHLCGVRNVIQFSISSSKVPRIYFLSSLSAVIDWQRHQPGFIPEEIIDDYNTAIPLGYGESKLVAEQLLNIASKCCGVLTYVIRAGQLTGPVHRKGMWNRTEWFPSMIASGRYLGLLPETIKGADTIDWVPVDIFAQTVMELIDSAEITSSSLPTVYNVVNPRSAQWGLLLPAVIAYLNRTQVSVQTVPFDTWINALKESTTNGTQDSASQNPASYFLELLRILGEREEVAIPEIRRALAASNSLASMEPVQDKWVMKWMQEWEM</sequence>
<keyword evidence="16" id="KW-1185">Reference proteome</keyword>
<dbReference type="GO" id="GO:0030639">
    <property type="term" value="P:polyketide biosynthetic process"/>
    <property type="evidence" value="ECO:0007669"/>
    <property type="project" value="UniProtKB-ARBA"/>
</dbReference>
<dbReference type="GO" id="GO:0008168">
    <property type="term" value="F:methyltransferase activity"/>
    <property type="evidence" value="ECO:0007669"/>
    <property type="project" value="UniProtKB-KW"/>
</dbReference>
<reference evidence="15" key="2">
    <citation type="submission" date="2023-01" db="EMBL/GenBank/DDBJ databases">
        <authorList>
            <person name="Petersen C."/>
        </authorList>
    </citation>
    <scope>NUCLEOTIDE SEQUENCE</scope>
    <source>
        <strain evidence="15">IBT 12815</strain>
    </source>
</reference>
<evidence type="ECO:0000259" key="14">
    <source>
        <dbReference type="PROSITE" id="PS52019"/>
    </source>
</evidence>
<dbReference type="Proteomes" id="UP001213799">
    <property type="component" value="Unassembled WGS sequence"/>
</dbReference>
<evidence type="ECO:0000256" key="11">
    <source>
        <dbReference type="SAM" id="MobiDB-lite"/>
    </source>
</evidence>
<dbReference type="Pfam" id="PF16197">
    <property type="entry name" value="KAsynt_C_assoc"/>
    <property type="match status" value="1"/>
</dbReference>
<keyword evidence="8" id="KW-0012">Acyltransferase</keyword>
<dbReference type="Gene3D" id="3.10.129.110">
    <property type="entry name" value="Polyketide synthase dehydratase"/>
    <property type="match status" value="1"/>
</dbReference>
<dbReference type="Pfam" id="PF08240">
    <property type="entry name" value="ADH_N"/>
    <property type="match status" value="1"/>
</dbReference>
<dbReference type="InterPro" id="IPR056501">
    <property type="entry name" value="NAD-bd_HRPKS_sdrA"/>
</dbReference>
<dbReference type="SUPFAM" id="SSF47336">
    <property type="entry name" value="ACP-like"/>
    <property type="match status" value="1"/>
</dbReference>
<dbReference type="PROSITE" id="PS00012">
    <property type="entry name" value="PHOSPHOPANTETHEINE"/>
    <property type="match status" value="1"/>
</dbReference>
<dbReference type="GO" id="GO:0004315">
    <property type="term" value="F:3-oxoacyl-[acyl-carrier-protein] synthase activity"/>
    <property type="evidence" value="ECO:0007669"/>
    <property type="project" value="InterPro"/>
</dbReference>
<dbReference type="InterPro" id="IPR014043">
    <property type="entry name" value="Acyl_transferase_dom"/>
</dbReference>
<evidence type="ECO:0000256" key="5">
    <source>
        <dbReference type="ARBA" id="ARBA00022857"/>
    </source>
</evidence>
<keyword evidence="2" id="KW-0597">Phosphoprotein</keyword>
<dbReference type="InterPro" id="IPR020841">
    <property type="entry name" value="PKS_Beta-ketoAc_synthase_dom"/>
</dbReference>
<evidence type="ECO:0000256" key="1">
    <source>
        <dbReference type="ARBA" id="ARBA00022450"/>
    </source>
</evidence>
<accession>A0AAD6DMW1</accession>
<dbReference type="PROSITE" id="PS52004">
    <property type="entry name" value="KS3_2"/>
    <property type="match status" value="1"/>
</dbReference>
<dbReference type="InterPro" id="IPR049551">
    <property type="entry name" value="PKS_DH_C"/>
</dbReference>
<dbReference type="InterPro" id="IPR042104">
    <property type="entry name" value="PKS_dehydratase_sf"/>
</dbReference>
<evidence type="ECO:0000256" key="2">
    <source>
        <dbReference type="ARBA" id="ARBA00022553"/>
    </source>
</evidence>
<feature type="domain" description="Carrier" evidence="12">
    <location>
        <begin position="2491"/>
        <end position="2568"/>
    </location>
</feature>
<dbReference type="EMBL" id="JAQJAE010000006">
    <property type="protein sequence ID" value="KAJ5589015.1"/>
    <property type="molecule type" value="Genomic_DNA"/>
</dbReference>
<keyword evidence="5" id="KW-0521">NADP</keyword>
<keyword evidence="6" id="KW-0560">Oxidoreductase</keyword>
<dbReference type="InterPro" id="IPR049900">
    <property type="entry name" value="PKS_mFAS_DH"/>
</dbReference>
<dbReference type="SUPFAM" id="SSF53335">
    <property type="entry name" value="S-adenosyl-L-methionine-dependent methyltransferases"/>
    <property type="match status" value="1"/>
</dbReference>
<dbReference type="InterPro" id="IPR016039">
    <property type="entry name" value="Thiolase-like"/>
</dbReference>
<dbReference type="RefSeq" id="XP_056748034.1">
    <property type="nucleotide sequence ID" value="XM_056902747.1"/>
</dbReference>
<feature type="domain" description="Ketosynthase family 3 (KS3)" evidence="13">
    <location>
        <begin position="29"/>
        <end position="454"/>
    </location>
</feature>
<dbReference type="Gene3D" id="3.40.366.10">
    <property type="entry name" value="Malonyl-Coenzyme A Acyl Carrier Protein, domain 2"/>
    <property type="match status" value="1"/>
</dbReference>
<dbReference type="InterPro" id="IPR013217">
    <property type="entry name" value="Methyltransf_12"/>
</dbReference>
<evidence type="ECO:0000259" key="12">
    <source>
        <dbReference type="PROSITE" id="PS50075"/>
    </source>
</evidence>
<dbReference type="InterPro" id="IPR014030">
    <property type="entry name" value="Ketoacyl_synth_N"/>
</dbReference>
<dbReference type="Pfam" id="PF08242">
    <property type="entry name" value="Methyltransf_12"/>
    <property type="match status" value="1"/>
</dbReference>
<dbReference type="Pfam" id="PF14765">
    <property type="entry name" value="PS-DH"/>
    <property type="match status" value="1"/>
</dbReference>
<dbReference type="GO" id="GO:0031177">
    <property type="term" value="F:phosphopantetheine binding"/>
    <property type="evidence" value="ECO:0007669"/>
    <property type="project" value="InterPro"/>
</dbReference>
<evidence type="ECO:0000256" key="9">
    <source>
        <dbReference type="ARBA" id="ARBA00029443"/>
    </source>
</evidence>
<dbReference type="SMART" id="SM00829">
    <property type="entry name" value="PKS_ER"/>
    <property type="match status" value="1"/>
</dbReference>
<evidence type="ECO:0000259" key="13">
    <source>
        <dbReference type="PROSITE" id="PS52004"/>
    </source>
</evidence>
<dbReference type="Pfam" id="PF08659">
    <property type="entry name" value="KR"/>
    <property type="match status" value="1"/>
</dbReference>
<dbReference type="CDD" id="cd00833">
    <property type="entry name" value="PKS"/>
    <property type="match status" value="1"/>
</dbReference>
<keyword evidence="7" id="KW-0511">Multifunctional enzyme</keyword>
<feature type="active site" description="Proton acceptor; for dehydratase activity" evidence="10">
    <location>
        <position position="998"/>
    </location>
</feature>
<dbReference type="Pfam" id="PF02801">
    <property type="entry name" value="Ketoacyl-synt_C"/>
    <property type="match status" value="1"/>
</dbReference>
<dbReference type="InterPro" id="IPR009081">
    <property type="entry name" value="PP-bd_ACP"/>
</dbReference>
<dbReference type="SUPFAM" id="SSF55048">
    <property type="entry name" value="Probable ACP-binding domain of malonyl-CoA ACP transacylase"/>
    <property type="match status" value="1"/>
</dbReference>
<dbReference type="PANTHER" id="PTHR43775">
    <property type="entry name" value="FATTY ACID SYNTHASE"/>
    <property type="match status" value="1"/>
</dbReference>
<dbReference type="InterPro" id="IPR020843">
    <property type="entry name" value="ER"/>
</dbReference>
<reference evidence="15" key="1">
    <citation type="journal article" date="2023" name="IMA Fungus">
        <title>Comparative genomic study of the Penicillium genus elucidates a diverse pangenome and 15 lateral gene transfer events.</title>
        <authorList>
            <person name="Petersen C."/>
            <person name="Sorensen T."/>
            <person name="Nielsen M.R."/>
            <person name="Sondergaard T.E."/>
            <person name="Sorensen J.L."/>
            <person name="Fitzpatrick D.A."/>
            <person name="Frisvad J.C."/>
            <person name="Nielsen K.L."/>
        </authorList>
    </citation>
    <scope>NUCLEOTIDE SEQUENCE</scope>
    <source>
        <strain evidence="15">IBT 12815</strain>
    </source>
</reference>
<dbReference type="FunFam" id="3.40.47.10:FF:000019">
    <property type="entry name" value="Polyketide synthase type I"/>
    <property type="match status" value="1"/>
</dbReference>
<dbReference type="GeneID" id="81592989"/>
<evidence type="ECO:0000313" key="16">
    <source>
        <dbReference type="Proteomes" id="UP001213799"/>
    </source>
</evidence>
<dbReference type="InterPro" id="IPR016036">
    <property type="entry name" value="Malonyl_transacylase_ACP-bd"/>
</dbReference>
<dbReference type="InterPro" id="IPR013154">
    <property type="entry name" value="ADH-like_N"/>
</dbReference>
<dbReference type="GO" id="GO:0006633">
    <property type="term" value="P:fatty acid biosynthetic process"/>
    <property type="evidence" value="ECO:0007669"/>
    <property type="project" value="InterPro"/>
</dbReference>
<evidence type="ECO:0000256" key="6">
    <source>
        <dbReference type="ARBA" id="ARBA00023002"/>
    </source>
</evidence>
<dbReference type="CDD" id="cd05195">
    <property type="entry name" value="enoyl_red"/>
    <property type="match status" value="1"/>
</dbReference>
<dbReference type="InterPro" id="IPR013968">
    <property type="entry name" value="PKS_KR"/>
</dbReference>
<feature type="region of interest" description="N-terminal hotdog fold" evidence="10">
    <location>
        <begin position="966"/>
        <end position="1102"/>
    </location>
</feature>
<dbReference type="PANTHER" id="PTHR43775:SF29">
    <property type="entry name" value="ASPERFURANONE POLYKETIDE SYNTHASE AFOG-RELATED"/>
    <property type="match status" value="1"/>
</dbReference>
<dbReference type="PROSITE" id="PS00606">
    <property type="entry name" value="KS3_1"/>
    <property type="match status" value="1"/>
</dbReference>
<dbReference type="FunFam" id="3.40.50.720:FF:000209">
    <property type="entry name" value="Polyketide synthase Pks12"/>
    <property type="match status" value="1"/>
</dbReference>
<dbReference type="Pfam" id="PF23114">
    <property type="entry name" value="NAD-bd_HRPKS_sdrA"/>
    <property type="match status" value="1"/>
</dbReference>
<dbReference type="Gene3D" id="3.40.50.150">
    <property type="entry name" value="Vaccinia Virus protein VP39"/>
    <property type="match status" value="1"/>
</dbReference>
<dbReference type="InterPro" id="IPR020806">
    <property type="entry name" value="PKS_PP-bd"/>
</dbReference>
<dbReference type="SMART" id="SM00827">
    <property type="entry name" value="PKS_AT"/>
    <property type="match status" value="1"/>
</dbReference>
<feature type="region of interest" description="C-terminal hotdog fold" evidence="10">
    <location>
        <begin position="1130"/>
        <end position="1285"/>
    </location>
</feature>
<dbReference type="SMART" id="SM00823">
    <property type="entry name" value="PKS_PP"/>
    <property type="match status" value="1"/>
</dbReference>
<dbReference type="InterPro" id="IPR011032">
    <property type="entry name" value="GroES-like_sf"/>
</dbReference>
<dbReference type="InterPro" id="IPR014031">
    <property type="entry name" value="Ketoacyl_synth_C"/>
</dbReference>
<dbReference type="PROSITE" id="PS52019">
    <property type="entry name" value="PKS_MFAS_DH"/>
    <property type="match status" value="1"/>
</dbReference>
<evidence type="ECO:0000256" key="4">
    <source>
        <dbReference type="ARBA" id="ARBA00022679"/>
    </source>
</evidence>
<dbReference type="GO" id="GO:0004312">
    <property type="term" value="F:fatty acid synthase activity"/>
    <property type="evidence" value="ECO:0007669"/>
    <property type="project" value="TreeGrafter"/>
</dbReference>
<dbReference type="InterPro" id="IPR049552">
    <property type="entry name" value="PKS_DH_N"/>
</dbReference>
<organism evidence="15 16">
    <name type="scientific">Penicillium hordei</name>
    <dbReference type="NCBI Taxonomy" id="40994"/>
    <lineage>
        <taxon>Eukaryota</taxon>
        <taxon>Fungi</taxon>
        <taxon>Dikarya</taxon>
        <taxon>Ascomycota</taxon>
        <taxon>Pezizomycotina</taxon>
        <taxon>Eurotiomycetes</taxon>
        <taxon>Eurotiomycetidae</taxon>
        <taxon>Eurotiales</taxon>
        <taxon>Aspergillaceae</taxon>
        <taxon>Penicillium</taxon>
    </lineage>
</organism>
<dbReference type="InterPro" id="IPR050091">
    <property type="entry name" value="PKS_NRPS_Biosynth_Enz"/>
</dbReference>
<dbReference type="InterPro" id="IPR006162">
    <property type="entry name" value="Ppantetheine_attach_site"/>
</dbReference>
<evidence type="ECO:0000256" key="3">
    <source>
        <dbReference type="ARBA" id="ARBA00022603"/>
    </source>
</evidence>
<dbReference type="Gene3D" id="3.40.50.720">
    <property type="entry name" value="NAD(P)-binding Rossmann-like Domain"/>
    <property type="match status" value="2"/>
</dbReference>
<feature type="region of interest" description="Disordered" evidence="11">
    <location>
        <begin position="2571"/>
        <end position="2616"/>
    </location>
</feature>
<dbReference type="SUPFAM" id="SSF53901">
    <property type="entry name" value="Thiolase-like"/>
    <property type="match status" value="1"/>
</dbReference>
<dbReference type="SMART" id="SM00822">
    <property type="entry name" value="PKS_KR"/>
    <property type="match status" value="1"/>
</dbReference>
<dbReference type="SUPFAM" id="SSF50129">
    <property type="entry name" value="GroES-like"/>
    <property type="match status" value="1"/>
</dbReference>
<dbReference type="Pfam" id="PF13602">
    <property type="entry name" value="ADH_zinc_N_2"/>
    <property type="match status" value="1"/>
</dbReference>
<dbReference type="Gene3D" id="1.10.1200.10">
    <property type="entry name" value="ACP-like"/>
    <property type="match status" value="1"/>
</dbReference>
<keyword evidence="3" id="KW-0489">Methyltransferase</keyword>